<name>A0ABV3Z247_9PROT</name>
<feature type="transmembrane region" description="Helical" evidence="1">
    <location>
        <begin position="54"/>
        <end position="76"/>
    </location>
</feature>
<reference evidence="2 3" key="1">
    <citation type="submission" date="2024-05" db="EMBL/GenBank/DDBJ databases">
        <title>Three bacterial strains, DH-69, EH-24, and ECK-19 isolated from coastal sediments.</title>
        <authorList>
            <person name="Ye Y.-Q."/>
            <person name="Du Z.-J."/>
        </authorList>
    </citation>
    <scope>NUCLEOTIDE SEQUENCE [LARGE SCALE GENOMIC DNA]</scope>
    <source>
        <strain evidence="2 3">ECK-19</strain>
    </source>
</reference>
<keyword evidence="1" id="KW-0472">Membrane</keyword>
<accession>A0ABV3Z247</accession>
<evidence type="ECO:0000313" key="2">
    <source>
        <dbReference type="EMBL" id="MEX6632548.1"/>
    </source>
</evidence>
<dbReference type="EMBL" id="JBEHZE010000001">
    <property type="protein sequence ID" value="MEX6632548.1"/>
    <property type="molecule type" value="Genomic_DNA"/>
</dbReference>
<gene>
    <name evidence="2" type="ORF">ABFZ84_03215</name>
</gene>
<organism evidence="2 3">
    <name type="scientific">Hyphococcus lacteus</name>
    <dbReference type="NCBI Taxonomy" id="3143536"/>
    <lineage>
        <taxon>Bacteria</taxon>
        <taxon>Pseudomonadati</taxon>
        <taxon>Pseudomonadota</taxon>
        <taxon>Alphaproteobacteria</taxon>
        <taxon>Parvularculales</taxon>
        <taxon>Parvularculaceae</taxon>
        <taxon>Hyphococcus</taxon>
    </lineage>
</organism>
<keyword evidence="1" id="KW-0812">Transmembrane</keyword>
<feature type="transmembrane region" description="Helical" evidence="1">
    <location>
        <begin position="7"/>
        <end position="25"/>
    </location>
</feature>
<dbReference type="InterPro" id="IPR054655">
    <property type="entry name" value="XrtV-like"/>
</dbReference>
<feature type="transmembrane region" description="Helical" evidence="1">
    <location>
        <begin position="31"/>
        <end position="47"/>
    </location>
</feature>
<evidence type="ECO:0000256" key="1">
    <source>
        <dbReference type="SAM" id="Phobius"/>
    </source>
</evidence>
<dbReference type="Proteomes" id="UP001560685">
    <property type="component" value="Unassembled WGS sequence"/>
</dbReference>
<dbReference type="NCBIfam" id="NF045607">
    <property type="entry name" value="exo_Victor_syst"/>
    <property type="match status" value="1"/>
</dbReference>
<evidence type="ECO:0000313" key="3">
    <source>
        <dbReference type="Proteomes" id="UP001560685"/>
    </source>
</evidence>
<protein>
    <submittedName>
        <fullName evidence="2">XrtV sorting system accessory protein</fullName>
    </submittedName>
</protein>
<sequence length="95" mass="10338">MFSIFDLFSLALLLASMALFVSRYMVQDPPVYPYLIIATTCLVANWLGNAGGGIFAMVLLIAAAFSFLGCLLYPSWRTMSSDDQNTGTTPQSAEK</sequence>
<comment type="caution">
    <text evidence="2">The sequence shown here is derived from an EMBL/GenBank/DDBJ whole genome shotgun (WGS) entry which is preliminary data.</text>
</comment>
<keyword evidence="1" id="KW-1133">Transmembrane helix</keyword>
<proteinExistence type="predicted"/>
<dbReference type="RefSeq" id="WP_369312471.1">
    <property type="nucleotide sequence ID" value="NZ_JBEHZE010000001.1"/>
</dbReference>
<keyword evidence="3" id="KW-1185">Reference proteome</keyword>